<dbReference type="AlphaFoldDB" id="A0A7X8YE26"/>
<name>A0A7X8YE26_9MICC</name>
<protein>
    <submittedName>
        <fullName evidence="1">M23 family metallopeptidase</fullName>
    </submittedName>
</protein>
<dbReference type="RefSeq" id="WP_168887266.1">
    <property type="nucleotide sequence ID" value="NZ_JABAHY010000005.1"/>
</dbReference>
<gene>
    <name evidence="1" type="ORF">HGQ17_07080</name>
</gene>
<proteinExistence type="predicted"/>
<evidence type="ECO:0000313" key="1">
    <source>
        <dbReference type="EMBL" id="NLS09772.1"/>
    </source>
</evidence>
<reference evidence="1 2" key="1">
    <citation type="submission" date="2020-04" db="EMBL/GenBank/DDBJ databases">
        <title>Nesterenkonia sp. nov., isolated from marine sediment.</title>
        <authorList>
            <person name="Zhang G."/>
        </authorList>
    </citation>
    <scope>NUCLEOTIDE SEQUENCE [LARGE SCALE GENOMIC DNA]</scope>
    <source>
        <strain evidence="1 2">MY13</strain>
    </source>
</reference>
<dbReference type="Proteomes" id="UP000523139">
    <property type="component" value="Unassembled WGS sequence"/>
</dbReference>
<sequence>MEAGQRIAEIGNTGNTTQPHLHMQLMDRARPEAAAGIPMVWSGLELGEIDPGYEKHAADPEATALEGMPRNGQLFTADGDIGRRSSLLSRHKTSHTC</sequence>
<dbReference type="SUPFAM" id="SSF51261">
    <property type="entry name" value="Duplicated hybrid motif"/>
    <property type="match status" value="1"/>
</dbReference>
<accession>A0A7X8YE26</accession>
<dbReference type="CDD" id="cd12797">
    <property type="entry name" value="M23_peptidase"/>
    <property type="match status" value="1"/>
</dbReference>
<dbReference type="Gene3D" id="2.70.70.10">
    <property type="entry name" value="Glucose Permease (Domain IIA)"/>
    <property type="match status" value="1"/>
</dbReference>
<comment type="caution">
    <text evidence="1">The sequence shown here is derived from an EMBL/GenBank/DDBJ whole genome shotgun (WGS) entry which is preliminary data.</text>
</comment>
<keyword evidence="2" id="KW-1185">Reference proteome</keyword>
<organism evidence="1 2">
    <name type="scientific">Nesterenkonia sedimenti</name>
    <dbReference type="NCBI Taxonomy" id="1463632"/>
    <lineage>
        <taxon>Bacteria</taxon>
        <taxon>Bacillati</taxon>
        <taxon>Actinomycetota</taxon>
        <taxon>Actinomycetes</taxon>
        <taxon>Micrococcales</taxon>
        <taxon>Micrococcaceae</taxon>
        <taxon>Nesterenkonia</taxon>
    </lineage>
</organism>
<dbReference type="InterPro" id="IPR011055">
    <property type="entry name" value="Dup_hybrid_motif"/>
</dbReference>
<evidence type="ECO:0000313" key="2">
    <source>
        <dbReference type="Proteomes" id="UP000523139"/>
    </source>
</evidence>
<dbReference type="EMBL" id="JABAHY010000005">
    <property type="protein sequence ID" value="NLS09772.1"/>
    <property type="molecule type" value="Genomic_DNA"/>
</dbReference>